<dbReference type="EMBL" id="JABCYN010000046">
    <property type="protein sequence ID" value="KAF6006831.1"/>
    <property type="molecule type" value="Genomic_DNA"/>
</dbReference>
<sequence>MEIKKFDHPVYQKLADYKVILCSTSPRRKDILEQLGFQFEIAESHFEENLDKSKYFVDEYVRETATGKAKAVWNSLDRRTKTGKILLIAGDTVVESGGKIYEKPQDYQKNVEMLKELRDSKNAVNVRSGVVLLLGDEKLPDGYQMVRFNDRTVVEMKNDVSDEFIELYCRTGEGLQVAGGFRIQGYGIMMMKGVKGDFYNGVGLPSTKTFDEICKLLGCVV</sequence>
<dbReference type="PANTHER" id="PTHR43213">
    <property type="entry name" value="BIFUNCTIONAL DTTP/UTP PYROPHOSPHATASE/METHYLTRANSFERASE PROTEIN-RELATED"/>
    <property type="match status" value="1"/>
</dbReference>
<gene>
    <name evidence="4" type="ORF">DEBR0S1_19372G</name>
    <name evidence="3" type="ORF">HII12_004755</name>
</gene>
<protein>
    <submittedName>
        <fullName evidence="4">DEBR0S1_19372g1_1</fullName>
    </submittedName>
</protein>
<reference evidence="3 6" key="2">
    <citation type="journal article" date="2020" name="Appl. Microbiol. Biotechnol.">
        <title>Targeted gene deletion in Brettanomyces bruxellensis with an expression-free CRISPR-Cas9 system.</title>
        <authorList>
            <person name="Varela C."/>
            <person name="Bartel C."/>
            <person name="Onetto C."/>
            <person name="Borneman A."/>
        </authorList>
    </citation>
    <scope>NUCLEOTIDE SEQUENCE [LARGE SCALE GENOMIC DNA]</scope>
    <source>
        <strain evidence="3 6">AWRI1613</strain>
    </source>
</reference>
<dbReference type="EMBL" id="CABFWN010000001">
    <property type="protein sequence ID" value="VUG16538.1"/>
    <property type="molecule type" value="Genomic_DNA"/>
</dbReference>
<dbReference type="CDD" id="cd00555">
    <property type="entry name" value="Maf"/>
    <property type="match status" value="1"/>
</dbReference>
<dbReference type="PIRSF" id="PIRSF006305">
    <property type="entry name" value="Maf"/>
    <property type="match status" value="1"/>
</dbReference>
<evidence type="ECO:0000256" key="1">
    <source>
        <dbReference type="ARBA" id="ARBA00001968"/>
    </source>
</evidence>
<dbReference type="AlphaFoldDB" id="A0A3F2XYT1"/>
<dbReference type="Proteomes" id="UP000478008">
    <property type="component" value="Unassembled WGS sequence"/>
</dbReference>
<proteinExistence type="inferred from homology"/>
<dbReference type="InterPro" id="IPR003697">
    <property type="entry name" value="Maf-like"/>
</dbReference>
<organism evidence="4 5">
    <name type="scientific">Dekkera bruxellensis</name>
    <name type="common">Brettanomyces custersii</name>
    <dbReference type="NCBI Taxonomy" id="5007"/>
    <lineage>
        <taxon>Eukaryota</taxon>
        <taxon>Fungi</taxon>
        <taxon>Dikarya</taxon>
        <taxon>Ascomycota</taxon>
        <taxon>Saccharomycotina</taxon>
        <taxon>Pichiomycetes</taxon>
        <taxon>Pichiales</taxon>
        <taxon>Pichiaceae</taxon>
        <taxon>Brettanomyces</taxon>
    </lineage>
</organism>
<accession>A0A3F2XYT1</accession>
<dbReference type="InterPro" id="IPR029001">
    <property type="entry name" value="ITPase-like_fam"/>
</dbReference>
<evidence type="ECO:0000256" key="2">
    <source>
        <dbReference type="ARBA" id="ARBA00022801"/>
    </source>
</evidence>
<dbReference type="Proteomes" id="UP000568158">
    <property type="component" value="Unassembled WGS sequence"/>
</dbReference>
<evidence type="ECO:0000313" key="4">
    <source>
        <dbReference type="EMBL" id="VUG16538.1"/>
    </source>
</evidence>
<keyword evidence="5" id="KW-1185">Reference proteome</keyword>
<evidence type="ECO:0000313" key="3">
    <source>
        <dbReference type="EMBL" id="KAF6006831.1"/>
    </source>
</evidence>
<dbReference type="Pfam" id="PF02545">
    <property type="entry name" value="Maf"/>
    <property type="match status" value="1"/>
</dbReference>
<dbReference type="Gene3D" id="3.90.950.10">
    <property type="match status" value="1"/>
</dbReference>
<dbReference type="GO" id="GO:0047429">
    <property type="term" value="F:nucleoside triphosphate diphosphatase activity"/>
    <property type="evidence" value="ECO:0007669"/>
    <property type="project" value="InterPro"/>
</dbReference>
<reference evidence="4 5" key="1">
    <citation type="submission" date="2019-07" db="EMBL/GenBank/DDBJ databases">
        <authorList>
            <person name="Friedrich A."/>
            <person name="Schacherer J."/>
        </authorList>
    </citation>
    <scope>NUCLEOTIDE SEQUENCE [LARGE SCALE GENOMIC DNA]</scope>
</reference>
<name>A0A3F2XYT1_DEKBR</name>
<comment type="cofactor">
    <cofactor evidence="1">
        <name>a divalent metal cation</name>
        <dbReference type="ChEBI" id="CHEBI:60240"/>
    </cofactor>
</comment>
<dbReference type="HAMAP" id="MF_00528">
    <property type="entry name" value="Maf"/>
    <property type="match status" value="1"/>
</dbReference>
<dbReference type="NCBIfam" id="TIGR00172">
    <property type="entry name" value="maf"/>
    <property type="match status" value="1"/>
</dbReference>
<dbReference type="PANTHER" id="PTHR43213:SF5">
    <property type="entry name" value="BIFUNCTIONAL DTTP_UTP PYROPHOSPHATASE_METHYLTRANSFERASE PROTEIN-RELATED"/>
    <property type="match status" value="1"/>
</dbReference>
<evidence type="ECO:0000313" key="6">
    <source>
        <dbReference type="Proteomes" id="UP000568158"/>
    </source>
</evidence>
<dbReference type="SUPFAM" id="SSF52972">
    <property type="entry name" value="ITPase-like"/>
    <property type="match status" value="1"/>
</dbReference>
<evidence type="ECO:0000313" key="5">
    <source>
        <dbReference type="Proteomes" id="UP000478008"/>
    </source>
</evidence>
<keyword evidence="2" id="KW-0378">Hydrolase</keyword>
<dbReference type="STRING" id="5007.A0A3F2XYT1"/>